<sequence>MEADQKHPAKYRCSVVIARRHACRCREFGAKERAALKASIRTAIVFTAYLYSSRLLEGRRGLKKNKWQSVPAPDPVSSSVAKARKTPTSHIAQYKTRRPDIRPSHPVSSSIHIRLSAGNRLQFAVKWFFFATGWTATRMSQRTASSKARW</sequence>
<keyword evidence="3" id="KW-1185">Reference proteome</keyword>
<dbReference type="Proteomes" id="UP000070328">
    <property type="component" value="Unassembled WGS sequence"/>
</dbReference>
<gene>
    <name evidence="2" type="ORF">CSIM01_00388</name>
</gene>
<feature type="region of interest" description="Disordered" evidence="1">
    <location>
        <begin position="66"/>
        <end position="89"/>
    </location>
</feature>
<feature type="compositionally biased region" description="Low complexity" evidence="1">
    <location>
        <begin position="69"/>
        <end position="81"/>
    </location>
</feature>
<comment type="caution">
    <text evidence="2">The sequence shown here is derived from an EMBL/GenBank/DDBJ whole genome shotgun (WGS) entry which is preliminary data.</text>
</comment>
<reference evidence="2 3" key="1">
    <citation type="submission" date="2014-02" db="EMBL/GenBank/DDBJ databases">
        <title>The genome sequence of Colletotrichum simmondsii CBS122122.</title>
        <authorList>
            <person name="Baroncelli R."/>
            <person name="Thon M.R."/>
        </authorList>
    </citation>
    <scope>NUCLEOTIDE SEQUENCE [LARGE SCALE GENOMIC DNA]</scope>
    <source>
        <strain evidence="2 3">CBS122122</strain>
    </source>
</reference>
<dbReference type="AlphaFoldDB" id="A0A135SFA6"/>
<evidence type="ECO:0000313" key="3">
    <source>
        <dbReference type="Proteomes" id="UP000070328"/>
    </source>
</evidence>
<evidence type="ECO:0000256" key="1">
    <source>
        <dbReference type="SAM" id="MobiDB-lite"/>
    </source>
</evidence>
<accession>A0A135SFA6</accession>
<protein>
    <submittedName>
        <fullName evidence="2">Uncharacterized protein</fullName>
    </submittedName>
</protein>
<organism evidence="2 3">
    <name type="scientific">Colletotrichum simmondsii</name>
    <dbReference type="NCBI Taxonomy" id="703756"/>
    <lineage>
        <taxon>Eukaryota</taxon>
        <taxon>Fungi</taxon>
        <taxon>Dikarya</taxon>
        <taxon>Ascomycota</taxon>
        <taxon>Pezizomycotina</taxon>
        <taxon>Sordariomycetes</taxon>
        <taxon>Hypocreomycetidae</taxon>
        <taxon>Glomerellales</taxon>
        <taxon>Glomerellaceae</taxon>
        <taxon>Colletotrichum</taxon>
        <taxon>Colletotrichum acutatum species complex</taxon>
    </lineage>
</organism>
<dbReference type="EMBL" id="JFBX01000586">
    <property type="protein sequence ID" value="KXH34477.1"/>
    <property type="molecule type" value="Genomic_DNA"/>
</dbReference>
<name>A0A135SFA6_9PEZI</name>
<evidence type="ECO:0000313" key="2">
    <source>
        <dbReference type="EMBL" id="KXH34477.1"/>
    </source>
</evidence>
<proteinExistence type="predicted"/>